<keyword evidence="1" id="KW-0812">Transmembrane</keyword>
<protein>
    <submittedName>
        <fullName evidence="2">Lmo0937 family membrane protein</fullName>
    </submittedName>
</protein>
<feature type="transmembrane region" description="Helical" evidence="1">
    <location>
        <begin position="7"/>
        <end position="23"/>
    </location>
</feature>
<dbReference type="Proteomes" id="UP000308181">
    <property type="component" value="Unassembled WGS sequence"/>
</dbReference>
<gene>
    <name evidence="2" type="ORF">FA046_11585</name>
</gene>
<sequence length="49" mass="5608">MRVVLNVLAIIFMLGWILGFFVFTTGFLIHILLILAIFSLIINFLTEPI</sequence>
<dbReference type="InterPro" id="IPR043727">
    <property type="entry name" value="Lmo0937-like"/>
</dbReference>
<keyword evidence="3" id="KW-1185">Reference proteome</keyword>
<dbReference type="AlphaFoldDB" id="A0A4U1BWM9"/>
<dbReference type="EMBL" id="SWBP01000004">
    <property type="protein sequence ID" value="TKB96721.1"/>
    <property type="molecule type" value="Genomic_DNA"/>
</dbReference>
<organism evidence="2 3">
    <name type="scientific">Pedobacter cryophilus</name>
    <dbReference type="NCBI Taxonomy" id="2571271"/>
    <lineage>
        <taxon>Bacteria</taxon>
        <taxon>Pseudomonadati</taxon>
        <taxon>Bacteroidota</taxon>
        <taxon>Sphingobacteriia</taxon>
        <taxon>Sphingobacteriales</taxon>
        <taxon>Sphingobacteriaceae</taxon>
        <taxon>Pedobacter</taxon>
    </lineage>
</organism>
<reference evidence="2 3" key="1">
    <citation type="submission" date="2019-04" db="EMBL/GenBank/DDBJ databases">
        <title>Pedobacter sp. AR-3-17 sp. nov., isolated from Arctic soil.</title>
        <authorList>
            <person name="Dahal R.H."/>
            <person name="Kim D.-U."/>
        </authorList>
    </citation>
    <scope>NUCLEOTIDE SEQUENCE [LARGE SCALE GENOMIC DNA]</scope>
    <source>
        <strain evidence="2 3">AR-3-17</strain>
    </source>
</reference>
<dbReference type="RefSeq" id="WP_136826687.1">
    <property type="nucleotide sequence ID" value="NZ_SWBP01000004.1"/>
</dbReference>
<dbReference type="NCBIfam" id="NF033488">
    <property type="entry name" value="lmo0937_fam_TM"/>
    <property type="match status" value="1"/>
</dbReference>
<evidence type="ECO:0000313" key="3">
    <source>
        <dbReference type="Proteomes" id="UP000308181"/>
    </source>
</evidence>
<proteinExistence type="predicted"/>
<name>A0A4U1BWM9_9SPHI</name>
<feature type="transmembrane region" description="Helical" evidence="1">
    <location>
        <begin position="29"/>
        <end position="46"/>
    </location>
</feature>
<accession>A0A4U1BWM9</accession>
<evidence type="ECO:0000313" key="2">
    <source>
        <dbReference type="EMBL" id="TKB96721.1"/>
    </source>
</evidence>
<dbReference type="Pfam" id="PF18919">
    <property type="entry name" value="DUF5670"/>
    <property type="match status" value="1"/>
</dbReference>
<comment type="caution">
    <text evidence="2">The sequence shown here is derived from an EMBL/GenBank/DDBJ whole genome shotgun (WGS) entry which is preliminary data.</text>
</comment>
<keyword evidence="1" id="KW-0472">Membrane</keyword>
<keyword evidence="1" id="KW-1133">Transmembrane helix</keyword>
<evidence type="ECO:0000256" key="1">
    <source>
        <dbReference type="SAM" id="Phobius"/>
    </source>
</evidence>